<evidence type="ECO:0000313" key="2">
    <source>
        <dbReference type="Proteomes" id="UP001152531"/>
    </source>
</evidence>
<sequence>MSVFDVKASKRPRMKRLMKYLIVLGMMVILSTLYFTDIDDGVIKMTDEELIRYRSVKSIKEVNMSERDLSTNIDSVFQVGCREIDSSQPRANASLVMLARNQEIDDVIKSMISMERHFNQWFNYPWVFLNDVPFEESFKTTVQQYTKSSVEFGTIPKEQWEFPDDIDKDEFNEFTNYQGDRRILYGNNPSYHKMCRYFSNMFFQHPLVKKREWYWRVEPNVEFFCDLTYDPFVEMEKHGKKYGFNVAIHELYYTVPGLFRETKAFVKEKNIQPTKLWRMLVKNFRYSEGENDARYDMIKSPLDILREIEYEVTINKLFNTKQKGLGEVDPDLIGRMIVQASEKPILHLDRFDYEEYNLCHFWSNFEIAKTEIFTSPLYQEYFQRLDQSGGFYRERWGDAPVHSLAVAMMLDVEDVHYFRDIGYKHSTIGHCPANSKLDQLPYQPSDDNVNNKNFQSYKPDKGGINGVGCRCKCPLWHEEIEDQSPTCIRQWHRVSKDNFKPLTPVNIDFYRAKIERRLNKFLKRGGKLGENRIAEDLIR</sequence>
<dbReference type="Proteomes" id="UP001152531">
    <property type="component" value="Unassembled WGS sequence"/>
</dbReference>
<keyword evidence="2" id="KW-1185">Reference proteome</keyword>
<organism evidence="1 2">
    <name type="scientific">[Candida] jaroonii</name>
    <dbReference type="NCBI Taxonomy" id="467808"/>
    <lineage>
        <taxon>Eukaryota</taxon>
        <taxon>Fungi</taxon>
        <taxon>Dikarya</taxon>
        <taxon>Ascomycota</taxon>
        <taxon>Saccharomycotina</taxon>
        <taxon>Pichiomycetes</taxon>
        <taxon>Debaryomycetaceae</taxon>
        <taxon>Yamadazyma</taxon>
    </lineage>
</organism>
<reference evidence="1" key="1">
    <citation type="submission" date="2022-06" db="EMBL/GenBank/DDBJ databases">
        <authorList>
            <person name="Legras J.-L."/>
            <person name="Devillers H."/>
            <person name="Grondin C."/>
        </authorList>
    </citation>
    <scope>NUCLEOTIDE SEQUENCE</scope>
    <source>
        <strain evidence="1">CLIB 1444</strain>
    </source>
</reference>
<accession>A0ACA9YA24</accession>
<evidence type="ECO:0000313" key="1">
    <source>
        <dbReference type="EMBL" id="CAH6721827.1"/>
    </source>
</evidence>
<name>A0ACA9YA24_9ASCO</name>
<gene>
    <name evidence="1" type="ORF">CLIB1444_07S03312</name>
</gene>
<dbReference type="EMBL" id="CALSDN010000007">
    <property type="protein sequence ID" value="CAH6721827.1"/>
    <property type="molecule type" value="Genomic_DNA"/>
</dbReference>
<proteinExistence type="predicted"/>
<keyword evidence="1" id="KW-0808">Transferase</keyword>
<comment type="caution">
    <text evidence="1">The sequence shown here is derived from an EMBL/GenBank/DDBJ whole genome shotgun (WGS) entry which is preliminary data.</text>
</comment>
<keyword evidence="1" id="KW-0328">Glycosyltransferase</keyword>
<protein>
    <submittedName>
        <fullName evidence="1">Probable mannosyltransferase Ktr5p</fullName>
    </submittedName>
</protein>